<dbReference type="Gene3D" id="3.90.810.10">
    <property type="entry name" value="CRIB domain"/>
    <property type="match status" value="2"/>
</dbReference>
<dbReference type="GO" id="GO:0005884">
    <property type="term" value="C:actin filament"/>
    <property type="evidence" value="ECO:0007669"/>
    <property type="project" value="Ensembl"/>
</dbReference>
<dbReference type="GO" id="GO:0042802">
    <property type="term" value="F:identical protein binding"/>
    <property type="evidence" value="ECO:0007669"/>
    <property type="project" value="Ensembl"/>
</dbReference>
<dbReference type="SUPFAM" id="SSF47912">
    <property type="entry name" value="Wiscott-Aldrich syndrome protein, WASP, C-terminal domain"/>
    <property type="match status" value="1"/>
</dbReference>
<dbReference type="GO" id="GO:0030048">
    <property type="term" value="P:actin filament-based movement"/>
    <property type="evidence" value="ECO:0007669"/>
    <property type="project" value="Ensembl"/>
</dbReference>
<keyword evidence="3" id="KW-0963">Cytoplasm</keyword>
<dbReference type="GO" id="GO:0005911">
    <property type="term" value="C:cell-cell junction"/>
    <property type="evidence" value="ECO:0007669"/>
    <property type="project" value="Ensembl"/>
</dbReference>
<evidence type="ECO:0000256" key="2">
    <source>
        <dbReference type="ARBA" id="ARBA00004245"/>
    </source>
</evidence>
<dbReference type="GO" id="GO:0005886">
    <property type="term" value="C:plasma membrane"/>
    <property type="evidence" value="ECO:0007669"/>
    <property type="project" value="Ensembl"/>
</dbReference>
<dbReference type="GO" id="GO:0016197">
    <property type="term" value="P:endosomal transport"/>
    <property type="evidence" value="ECO:0007669"/>
    <property type="project" value="Ensembl"/>
</dbReference>
<keyword evidence="4" id="KW-0597">Phosphoprotein</keyword>
<dbReference type="GO" id="GO:0045944">
    <property type="term" value="P:positive regulation of transcription by RNA polymerase II"/>
    <property type="evidence" value="ECO:0007669"/>
    <property type="project" value="Ensembl"/>
</dbReference>
<keyword evidence="7" id="KW-0539">Nucleus</keyword>
<dbReference type="GO" id="GO:0019901">
    <property type="term" value="F:protein kinase binding"/>
    <property type="evidence" value="ECO:0007669"/>
    <property type="project" value="Ensembl"/>
</dbReference>
<evidence type="ECO:0000259" key="9">
    <source>
        <dbReference type="PROSITE" id="PS50108"/>
    </source>
</evidence>
<feature type="compositionally biased region" description="Polar residues" evidence="8">
    <location>
        <begin position="191"/>
        <end position="216"/>
    </location>
</feature>
<dbReference type="GO" id="GO:2000146">
    <property type="term" value="P:negative regulation of cell motility"/>
    <property type="evidence" value="ECO:0007669"/>
    <property type="project" value="Ensembl"/>
</dbReference>
<dbReference type="OMA" id="HIQHIGW"/>
<dbReference type="GO" id="GO:0043274">
    <property type="term" value="F:phospholipase binding"/>
    <property type="evidence" value="ECO:0007669"/>
    <property type="project" value="Ensembl"/>
</dbReference>
<dbReference type="GeneTree" id="ENSGT00730000110895"/>
<sequence length="473" mass="51458">MSRGSRSGARVQQENVPSHLLLDHENQQVFELLGRKCTTLATSVAQLYQALPPNSQIWGKQGCGVLCLVKDNPQRSYFIRLFDLKERRLTWELELSSQLVYSAVTPYFHTVPGDECQAGLNFADEAEAHNFYVLVEEKVQKRQQRMEKRQLPPPPPPVNEGDPDCRGSAPPARPRTLLPTDPFLSPAGPSKQPNSPSSSLNLMTMDIQNPDITSSRYRGLPVPTASEKKKGKKKISKADIGAPSGFKHVTHVGWDPNTGFDVNNLDPDLKTLFSQAGISEAQLTDAETSKLIYDFIEGQGGLEAVKEELRRQSELSPCGVMCGCSPVPIPRSGCISVLGKPSPCGVMCGCSSATPEMLDSPPPPQSSEGLVGALMHVMQKRSKVIHSSGESPHPALAARGGCRAPPPHPQPPPPFTFLFLPQTKARTTAGTRRMMTNGTTELRPQQEKLPPLVCWALCPTPLGDPPAHLAPLQ</sequence>
<reference evidence="11" key="1">
    <citation type="submission" date="2025-08" db="UniProtKB">
        <authorList>
            <consortium name="Ensembl"/>
        </authorList>
    </citation>
    <scope>IDENTIFICATION</scope>
</reference>
<evidence type="ECO:0000259" key="10">
    <source>
        <dbReference type="PROSITE" id="PS50229"/>
    </source>
</evidence>
<dbReference type="GO" id="GO:0045335">
    <property type="term" value="C:phagocytic vesicle"/>
    <property type="evidence" value="ECO:0007669"/>
    <property type="project" value="Ensembl"/>
</dbReference>
<dbReference type="GO" id="GO:0017124">
    <property type="term" value="F:SH3 domain binding"/>
    <property type="evidence" value="ECO:0007669"/>
    <property type="project" value="Ensembl"/>
</dbReference>
<dbReference type="PROSITE" id="PS50229">
    <property type="entry name" value="WH1"/>
    <property type="match status" value="1"/>
</dbReference>
<proteinExistence type="predicted"/>
<dbReference type="Pfam" id="PF00786">
    <property type="entry name" value="PBD"/>
    <property type="match status" value="1"/>
</dbReference>
<dbReference type="GO" id="GO:0030041">
    <property type="term" value="P:actin filament polymerization"/>
    <property type="evidence" value="ECO:0007669"/>
    <property type="project" value="Ensembl"/>
</dbReference>
<dbReference type="GO" id="GO:0012506">
    <property type="term" value="C:vesicle membrane"/>
    <property type="evidence" value="ECO:0007669"/>
    <property type="project" value="Ensembl"/>
</dbReference>
<dbReference type="SUPFAM" id="SSF50729">
    <property type="entry name" value="PH domain-like"/>
    <property type="match status" value="1"/>
</dbReference>
<dbReference type="Pfam" id="PF00568">
    <property type="entry name" value="WH1"/>
    <property type="match status" value="1"/>
</dbReference>
<evidence type="ECO:0000256" key="1">
    <source>
        <dbReference type="ARBA" id="ARBA00004123"/>
    </source>
</evidence>
<dbReference type="InterPro" id="IPR011026">
    <property type="entry name" value="WAS_C"/>
</dbReference>
<dbReference type="GO" id="GO:0010591">
    <property type="term" value="P:regulation of lamellipodium assembly"/>
    <property type="evidence" value="ECO:0007669"/>
    <property type="project" value="Ensembl"/>
</dbReference>
<keyword evidence="12" id="KW-1185">Reference proteome</keyword>
<dbReference type="GO" id="GO:0042110">
    <property type="term" value="P:T cell activation"/>
    <property type="evidence" value="ECO:0007669"/>
    <property type="project" value="Ensembl"/>
</dbReference>
<dbReference type="GO" id="GO:0008064">
    <property type="term" value="P:regulation of actin polymerization or depolymerization"/>
    <property type="evidence" value="ECO:0007669"/>
    <property type="project" value="Ensembl"/>
</dbReference>
<dbReference type="InterPro" id="IPR000697">
    <property type="entry name" value="WH1/EVH1_dom"/>
</dbReference>
<feature type="compositionally biased region" description="Pro residues" evidence="8">
    <location>
        <begin position="404"/>
        <end position="414"/>
    </location>
</feature>
<reference evidence="11" key="2">
    <citation type="submission" date="2025-09" db="UniProtKB">
        <authorList>
            <consortium name="Ensembl"/>
        </authorList>
    </citation>
    <scope>IDENTIFICATION</scope>
</reference>
<keyword evidence="6" id="KW-0206">Cytoskeleton</keyword>
<dbReference type="CDD" id="cd01205">
    <property type="entry name" value="EVH1_WASP-like"/>
    <property type="match status" value="1"/>
</dbReference>
<dbReference type="GO" id="GO:0035861">
    <property type="term" value="C:site of double-strand break"/>
    <property type="evidence" value="ECO:0007669"/>
    <property type="project" value="Ensembl"/>
</dbReference>
<dbReference type="InterPro" id="IPR033927">
    <property type="entry name" value="WASPfam_EVH1"/>
</dbReference>
<evidence type="ECO:0000256" key="7">
    <source>
        <dbReference type="ARBA" id="ARBA00023242"/>
    </source>
</evidence>
<dbReference type="InterPro" id="IPR000095">
    <property type="entry name" value="CRIB_dom"/>
</dbReference>
<evidence type="ECO:0000256" key="8">
    <source>
        <dbReference type="SAM" id="MobiDB-lite"/>
    </source>
</evidence>
<comment type="subcellular location">
    <subcellularLocation>
        <location evidence="2">Cytoplasm</location>
        <location evidence="2">Cytoskeleton</location>
    </subcellularLocation>
    <subcellularLocation>
        <location evidence="1">Nucleus</location>
    </subcellularLocation>
</comment>
<accession>A0A8C0HE93</accession>
<dbReference type="GO" id="GO:0032488">
    <property type="term" value="P:Cdc42 protein signal transduction"/>
    <property type="evidence" value="ECO:0007669"/>
    <property type="project" value="Ensembl"/>
</dbReference>
<dbReference type="FunFam" id="2.30.29.30:FF:000130">
    <property type="entry name" value="neural Wiskott-Aldrich syndrome protein"/>
    <property type="match status" value="1"/>
</dbReference>
<dbReference type="SMART" id="SM00285">
    <property type="entry name" value="PBD"/>
    <property type="match status" value="1"/>
</dbReference>
<dbReference type="FunFam" id="3.90.810.10:FF:000003">
    <property type="entry name" value="Neural Wiskott-Aldrich syndrome protein-like"/>
    <property type="match status" value="1"/>
</dbReference>
<dbReference type="GO" id="GO:0051497">
    <property type="term" value="P:negative regulation of stress fiber assembly"/>
    <property type="evidence" value="ECO:0007669"/>
    <property type="project" value="Ensembl"/>
</dbReference>
<keyword evidence="5" id="KW-0677">Repeat</keyword>
<protein>
    <submittedName>
        <fullName evidence="11">WASP actin nucleation promoting factor</fullName>
    </submittedName>
</protein>
<dbReference type="AlphaFoldDB" id="A0A8C0HE93"/>
<dbReference type="GO" id="GO:0031267">
    <property type="term" value="F:small GTPase binding"/>
    <property type="evidence" value="ECO:0007669"/>
    <property type="project" value="Ensembl"/>
</dbReference>
<dbReference type="Gene3D" id="2.30.29.30">
    <property type="entry name" value="Pleckstrin-homology domain (PH domain)/Phosphotyrosine-binding domain (PTB)"/>
    <property type="match status" value="1"/>
</dbReference>
<dbReference type="Proteomes" id="UP000694404">
    <property type="component" value="Unplaced"/>
</dbReference>
<gene>
    <name evidence="11" type="primary">WAS</name>
</gene>
<dbReference type="SMART" id="SM00461">
    <property type="entry name" value="WH1"/>
    <property type="match status" value="1"/>
</dbReference>
<dbReference type="Ensembl" id="ENSCABT00000024161.1">
    <property type="protein sequence ID" value="ENSCABP00000022052.1"/>
    <property type="gene ID" value="ENSCABG00000016243.1"/>
</dbReference>
<evidence type="ECO:0000256" key="3">
    <source>
        <dbReference type="ARBA" id="ARBA00022490"/>
    </source>
</evidence>
<feature type="domain" description="WH1" evidence="10">
    <location>
        <begin position="33"/>
        <end position="142"/>
    </location>
</feature>
<dbReference type="PROSITE" id="PS50108">
    <property type="entry name" value="CRIB"/>
    <property type="match status" value="1"/>
</dbReference>
<name>A0A8C0HE93_CHEAB</name>
<dbReference type="InterPro" id="IPR011993">
    <property type="entry name" value="PH-like_dom_sf"/>
</dbReference>
<dbReference type="GO" id="GO:0005829">
    <property type="term" value="C:cytosol"/>
    <property type="evidence" value="ECO:0007669"/>
    <property type="project" value="Ensembl"/>
</dbReference>
<dbReference type="GO" id="GO:1905168">
    <property type="term" value="P:positive regulation of double-strand break repair via homologous recombination"/>
    <property type="evidence" value="ECO:0007669"/>
    <property type="project" value="Ensembl"/>
</dbReference>
<evidence type="ECO:0000256" key="4">
    <source>
        <dbReference type="ARBA" id="ARBA00022553"/>
    </source>
</evidence>
<dbReference type="CDD" id="cd00132">
    <property type="entry name" value="CRIB"/>
    <property type="match status" value="1"/>
</dbReference>
<evidence type="ECO:0000256" key="6">
    <source>
        <dbReference type="ARBA" id="ARBA00023212"/>
    </source>
</evidence>
<dbReference type="GO" id="GO:0002625">
    <property type="term" value="P:regulation of T cell antigen processing and presentation"/>
    <property type="evidence" value="ECO:0007669"/>
    <property type="project" value="Ensembl"/>
</dbReference>
<dbReference type="GO" id="GO:0005634">
    <property type="term" value="C:nucleus"/>
    <property type="evidence" value="ECO:0007669"/>
    <property type="project" value="UniProtKB-SubCell"/>
</dbReference>
<organism evidence="11 12">
    <name type="scientific">Chelonoidis abingdonii</name>
    <name type="common">Abingdon island giant tortoise</name>
    <name type="synonym">Testudo abingdonii</name>
    <dbReference type="NCBI Taxonomy" id="106734"/>
    <lineage>
        <taxon>Eukaryota</taxon>
        <taxon>Metazoa</taxon>
        <taxon>Chordata</taxon>
        <taxon>Craniata</taxon>
        <taxon>Vertebrata</taxon>
        <taxon>Euteleostomi</taxon>
        <taxon>Archelosauria</taxon>
        <taxon>Testudinata</taxon>
        <taxon>Testudines</taxon>
        <taxon>Cryptodira</taxon>
        <taxon>Durocryptodira</taxon>
        <taxon>Testudinoidea</taxon>
        <taxon>Testudinidae</taxon>
        <taxon>Chelonoidis</taxon>
    </lineage>
</organism>
<feature type="region of interest" description="Disordered" evidence="8">
    <location>
        <begin position="387"/>
        <end position="414"/>
    </location>
</feature>
<dbReference type="GO" id="GO:0071346">
    <property type="term" value="P:cellular response to type II interferon"/>
    <property type="evidence" value="ECO:0007669"/>
    <property type="project" value="Ensembl"/>
</dbReference>
<dbReference type="InterPro" id="IPR036936">
    <property type="entry name" value="CRIB_dom_sf"/>
</dbReference>
<feature type="region of interest" description="Disordered" evidence="8">
    <location>
        <begin position="143"/>
        <end position="239"/>
    </location>
</feature>
<evidence type="ECO:0000313" key="12">
    <source>
        <dbReference type="Proteomes" id="UP000694404"/>
    </source>
</evidence>
<feature type="domain" description="CRIB" evidence="9">
    <location>
        <begin position="240"/>
        <end position="253"/>
    </location>
</feature>
<evidence type="ECO:0000256" key="5">
    <source>
        <dbReference type="ARBA" id="ARBA00022737"/>
    </source>
</evidence>
<evidence type="ECO:0000313" key="11">
    <source>
        <dbReference type="Ensembl" id="ENSCABP00000022052.1"/>
    </source>
</evidence>